<accession>A0AAC8W5P5</accession>
<keyword evidence="1" id="KW-0175">Coiled coil</keyword>
<dbReference type="KEGG" id="ati:AL072_31775"/>
<name>A0AAC8W5P5_9PROT</name>
<feature type="coiled-coil region" evidence="1">
    <location>
        <begin position="34"/>
        <end position="68"/>
    </location>
</feature>
<dbReference type="Proteomes" id="UP000069935">
    <property type="component" value="Chromosome 7"/>
</dbReference>
<reference evidence="3" key="1">
    <citation type="submission" date="2015-08" db="EMBL/GenBank/DDBJ databases">
        <title>Complete Genome Sequence of Azospirillum thiophilum BV-S.</title>
        <authorList>
            <person name="Fomenkov A."/>
            <person name="Vincze T."/>
            <person name="Grabovich M."/>
            <person name="Dubinina G."/>
            <person name="Orlova M."/>
            <person name="Belousova E."/>
            <person name="Roberts R.J."/>
        </authorList>
    </citation>
    <scope>NUCLEOTIDE SEQUENCE [LARGE SCALE GENOMIC DNA]</scope>
    <source>
        <strain evidence="3">BV-S</strain>
    </source>
</reference>
<evidence type="ECO:0000313" key="3">
    <source>
        <dbReference type="Proteomes" id="UP000069935"/>
    </source>
</evidence>
<proteinExistence type="predicted"/>
<sequence>MFEQRLATVDRRMAERDRRNQELSALVEEVGEQNRLLRQALSEQDKRIRSLEAALAEQARVLQAIRGELADSGRSAEGGPALLSLSARVQLIDDALTDLRLVVLERSGTR</sequence>
<keyword evidence="3" id="KW-1185">Reference proteome</keyword>
<protein>
    <submittedName>
        <fullName evidence="2">Uncharacterized protein</fullName>
    </submittedName>
</protein>
<dbReference type="EMBL" id="CP012407">
    <property type="protein sequence ID" value="ALG75537.1"/>
    <property type="molecule type" value="Genomic_DNA"/>
</dbReference>
<organism evidence="2 3">
    <name type="scientific">Azospirillum thiophilum</name>
    <dbReference type="NCBI Taxonomy" id="528244"/>
    <lineage>
        <taxon>Bacteria</taxon>
        <taxon>Pseudomonadati</taxon>
        <taxon>Pseudomonadota</taxon>
        <taxon>Alphaproteobacteria</taxon>
        <taxon>Rhodospirillales</taxon>
        <taxon>Azospirillaceae</taxon>
        <taxon>Azospirillum</taxon>
    </lineage>
</organism>
<dbReference type="AlphaFoldDB" id="A0AAC8W5P5"/>
<reference evidence="2 3" key="2">
    <citation type="journal article" date="2016" name="Genome Announc.">
        <title>Complete Genome Sequence of a Strain of Azospirillum thiophilum Isolated from a Sulfide Spring.</title>
        <authorList>
            <person name="Fomenkov A."/>
            <person name="Vincze T."/>
            <person name="Grabovich M."/>
            <person name="Anton B.P."/>
            <person name="Dubinina G."/>
            <person name="Orlova M."/>
            <person name="Belousova E."/>
            <person name="Roberts R.J."/>
        </authorList>
    </citation>
    <scope>NUCLEOTIDE SEQUENCE [LARGE SCALE GENOMIC DNA]</scope>
    <source>
        <strain evidence="2 3">BV-S</strain>
    </source>
</reference>
<gene>
    <name evidence="2" type="ORF">AL072_31775</name>
</gene>
<evidence type="ECO:0000256" key="1">
    <source>
        <dbReference type="SAM" id="Coils"/>
    </source>
</evidence>
<dbReference type="RefSeq" id="WP_045585436.1">
    <property type="nucleotide sequence ID" value="NZ_LAEL01000006.1"/>
</dbReference>
<evidence type="ECO:0000313" key="2">
    <source>
        <dbReference type="EMBL" id="ALG75537.1"/>
    </source>
</evidence>